<name>A0A316FML6_9ACTN</name>
<protein>
    <submittedName>
        <fullName evidence="2">Uncharacterized protein</fullName>
    </submittedName>
</protein>
<keyword evidence="1" id="KW-0472">Membrane</keyword>
<accession>A0A316FML6</accession>
<dbReference type="RefSeq" id="WP_109591841.1">
    <property type="nucleotide sequence ID" value="NZ_BONA01000025.1"/>
</dbReference>
<organism evidence="2 3">
    <name type="scientific">Actinoplanes xinjiangensis</name>
    <dbReference type="NCBI Taxonomy" id="512350"/>
    <lineage>
        <taxon>Bacteria</taxon>
        <taxon>Bacillati</taxon>
        <taxon>Actinomycetota</taxon>
        <taxon>Actinomycetes</taxon>
        <taxon>Micromonosporales</taxon>
        <taxon>Micromonosporaceae</taxon>
        <taxon>Actinoplanes</taxon>
    </lineage>
</organism>
<gene>
    <name evidence="2" type="ORF">BC793_104186</name>
</gene>
<feature type="transmembrane region" description="Helical" evidence="1">
    <location>
        <begin position="6"/>
        <end position="29"/>
    </location>
</feature>
<keyword evidence="1" id="KW-0812">Transmembrane</keyword>
<evidence type="ECO:0000256" key="1">
    <source>
        <dbReference type="SAM" id="Phobius"/>
    </source>
</evidence>
<proteinExistence type="predicted"/>
<dbReference type="EMBL" id="QGGR01000004">
    <property type="protein sequence ID" value="PWK49513.1"/>
    <property type="molecule type" value="Genomic_DNA"/>
</dbReference>
<feature type="transmembrane region" description="Helical" evidence="1">
    <location>
        <begin position="60"/>
        <end position="80"/>
    </location>
</feature>
<dbReference type="Proteomes" id="UP000245697">
    <property type="component" value="Unassembled WGS sequence"/>
</dbReference>
<dbReference type="AlphaFoldDB" id="A0A316FML6"/>
<evidence type="ECO:0000313" key="2">
    <source>
        <dbReference type="EMBL" id="PWK49513.1"/>
    </source>
</evidence>
<reference evidence="2 3" key="1">
    <citation type="submission" date="2018-05" db="EMBL/GenBank/DDBJ databases">
        <title>Genomic Encyclopedia of Archaeal and Bacterial Type Strains, Phase II (KMG-II): from individual species to whole genera.</title>
        <authorList>
            <person name="Goeker M."/>
        </authorList>
    </citation>
    <scope>NUCLEOTIDE SEQUENCE [LARGE SCALE GENOMIC DNA]</scope>
    <source>
        <strain evidence="2 3">DSM 45184</strain>
    </source>
</reference>
<comment type="caution">
    <text evidence="2">The sequence shown here is derived from an EMBL/GenBank/DDBJ whole genome shotgun (WGS) entry which is preliminary data.</text>
</comment>
<keyword evidence="3" id="KW-1185">Reference proteome</keyword>
<keyword evidence="1" id="KW-1133">Transmembrane helix</keyword>
<feature type="transmembrane region" description="Helical" evidence="1">
    <location>
        <begin position="86"/>
        <end position="107"/>
    </location>
</feature>
<evidence type="ECO:0000313" key="3">
    <source>
        <dbReference type="Proteomes" id="UP000245697"/>
    </source>
</evidence>
<sequence>MTGSGVQGWHVTLFVTAAITLIATIEWLINAPPWKRPSLTGHGLDPRQARGYVMTKRLRAALLVLLALVAVVIVPVGMLGPTLADQLAGVTAVPLGGITLILAYLSYRESREMSALLRNSADRPPP</sequence>